<dbReference type="NCBIfam" id="TIGR00711">
    <property type="entry name" value="efflux_EmrB"/>
    <property type="match status" value="1"/>
</dbReference>
<feature type="transmembrane region" description="Helical" evidence="8">
    <location>
        <begin position="114"/>
        <end position="132"/>
    </location>
</feature>
<dbReference type="Proteomes" id="UP000319837">
    <property type="component" value="Unassembled WGS sequence"/>
</dbReference>
<dbReference type="GO" id="GO:0005886">
    <property type="term" value="C:plasma membrane"/>
    <property type="evidence" value="ECO:0007669"/>
    <property type="project" value="UniProtKB-SubCell"/>
</dbReference>
<feature type="transmembrane region" description="Helical" evidence="8">
    <location>
        <begin position="462"/>
        <end position="483"/>
    </location>
</feature>
<feature type="transmembrane region" description="Helical" evidence="8">
    <location>
        <begin position="54"/>
        <end position="74"/>
    </location>
</feature>
<keyword evidence="5 8" id="KW-0812">Transmembrane</keyword>
<dbReference type="PANTHER" id="PTHR42718">
    <property type="entry name" value="MAJOR FACILITATOR SUPERFAMILY MULTIDRUG TRANSPORTER MFSC"/>
    <property type="match status" value="1"/>
</dbReference>
<comment type="similarity">
    <text evidence="2">Belongs to the major facilitator superfamily. EmrB family.</text>
</comment>
<evidence type="ECO:0000256" key="5">
    <source>
        <dbReference type="ARBA" id="ARBA00022692"/>
    </source>
</evidence>
<dbReference type="CDD" id="cd17503">
    <property type="entry name" value="MFS_LmrB_MDR_like"/>
    <property type="match status" value="1"/>
</dbReference>
<evidence type="ECO:0000256" key="3">
    <source>
        <dbReference type="ARBA" id="ARBA00022448"/>
    </source>
</evidence>
<dbReference type="InterPro" id="IPR004638">
    <property type="entry name" value="EmrB-like"/>
</dbReference>
<feature type="transmembrane region" description="Helical" evidence="8">
    <location>
        <begin position="269"/>
        <end position="294"/>
    </location>
</feature>
<feature type="transmembrane region" description="Helical" evidence="8">
    <location>
        <begin position="169"/>
        <end position="188"/>
    </location>
</feature>
<name>A0A553ST06_NIACI</name>
<dbReference type="InterPro" id="IPR020846">
    <property type="entry name" value="MFS_dom"/>
</dbReference>
<dbReference type="Gene3D" id="1.20.1250.20">
    <property type="entry name" value="MFS general substrate transporter like domains"/>
    <property type="match status" value="1"/>
</dbReference>
<feature type="transmembrane region" description="Helical" evidence="8">
    <location>
        <begin position="144"/>
        <end position="163"/>
    </location>
</feature>
<evidence type="ECO:0000256" key="1">
    <source>
        <dbReference type="ARBA" id="ARBA00004651"/>
    </source>
</evidence>
<feature type="transmembrane region" description="Helical" evidence="8">
    <location>
        <begin position="306"/>
        <end position="327"/>
    </location>
</feature>
<keyword evidence="6 8" id="KW-1133">Transmembrane helix</keyword>
<dbReference type="Pfam" id="PF07690">
    <property type="entry name" value="MFS_1"/>
    <property type="match status" value="1"/>
</dbReference>
<proteinExistence type="inferred from homology"/>
<keyword evidence="7 8" id="KW-0472">Membrane</keyword>
<accession>A0A553ST06</accession>
<keyword evidence="4" id="KW-1003">Cell membrane</keyword>
<reference evidence="11" key="1">
    <citation type="submission" date="2018-10" db="EMBL/GenBank/DDBJ databases">
        <title>FDA dAtabase for Regulatory Grade micrObial Sequences (FDA-ARGOS): Supporting development and validation of Infectious Disease Dx tests.</title>
        <authorList>
            <person name="Minogue T."/>
            <person name="Wolcott M."/>
            <person name="Wasieloski L."/>
            <person name="Aguilar W."/>
            <person name="Moore D."/>
            <person name="Tallon L."/>
            <person name="Sadzewicz L."/>
            <person name="Sengamalay N."/>
            <person name="Ott S."/>
            <person name="Godinez A."/>
            <person name="Nagaraj S."/>
            <person name="Vavikolanu K."/>
            <person name="Vyas G."/>
            <person name="Nadendla S."/>
            <person name="George J."/>
            <person name="Sichtig H."/>
        </authorList>
    </citation>
    <scope>NUCLEOTIDE SEQUENCE [LARGE SCALE GENOMIC DNA]</scope>
    <source>
        <strain evidence="11">FDAARGOS_343</strain>
    </source>
</reference>
<dbReference type="Gene3D" id="1.20.1720.10">
    <property type="entry name" value="Multidrug resistance protein D"/>
    <property type="match status" value="1"/>
</dbReference>
<keyword evidence="3" id="KW-0813">Transport</keyword>
<dbReference type="RefSeq" id="WP_185763551.1">
    <property type="nucleotide sequence ID" value="NZ_RIBP01000001.1"/>
</dbReference>
<organism evidence="10 11">
    <name type="scientific">Niallia circulans</name>
    <name type="common">Bacillus circulans</name>
    <dbReference type="NCBI Taxonomy" id="1397"/>
    <lineage>
        <taxon>Bacteria</taxon>
        <taxon>Bacillati</taxon>
        <taxon>Bacillota</taxon>
        <taxon>Bacilli</taxon>
        <taxon>Bacillales</taxon>
        <taxon>Bacillaceae</taxon>
        <taxon>Niallia</taxon>
    </lineage>
</organism>
<dbReference type="EMBL" id="RIBP01000001">
    <property type="protein sequence ID" value="TRZ40145.1"/>
    <property type="molecule type" value="Genomic_DNA"/>
</dbReference>
<protein>
    <submittedName>
        <fullName evidence="10">DHA2 family efflux MFS transporter permease subunit</fullName>
    </submittedName>
</protein>
<dbReference type="GO" id="GO:0022857">
    <property type="term" value="F:transmembrane transporter activity"/>
    <property type="evidence" value="ECO:0007669"/>
    <property type="project" value="InterPro"/>
</dbReference>
<evidence type="ECO:0000256" key="8">
    <source>
        <dbReference type="SAM" id="Phobius"/>
    </source>
</evidence>
<evidence type="ECO:0000256" key="4">
    <source>
        <dbReference type="ARBA" id="ARBA00022475"/>
    </source>
</evidence>
<evidence type="ECO:0000256" key="2">
    <source>
        <dbReference type="ARBA" id="ARBA00008537"/>
    </source>
</evidence>
<sequence>MSTETNSVQKKPPYGMIAILFIGAFVAILNETLLNVALPAIMEEFDVNATAVQWLSTGYMLINGILIPASAYFIQRFSDKKLFITAMLLFTLGTLLASLAPAFSVLLGARMVQAAGSAIMMPLLMNVMLTAFPVEKRGAAMGMFGLVMITAPAIGPTLSGWLIEHYSWRMLFDIVLPIAVITLIFAFIKLKDVTAQRKIKLDFISLVLSSIGFGGLLYGFSSAGEKGWDSPYVYGTIIIGAIALITFVLRQFRTDEPMLEFRVYKYPMFALSSIISIVISVAMFSSMILLPIYVQTIRGITPLDSGLLMLPGAIVMGIMSPITGKLFDKYGARVLAVIGLSITVVTSYFFSKIGLDTAYSTLVLLYTFRMFGMSMVMMPVMTNGLNQLPAINNPHGTAINNTLQQVSGAIGSALLITVMQNRTKAEAEDLAAKAMTNMDASTAQNTAELKLQIMNTAMLHGINFTFIVSTWIAVLALILAFFIKRVKPSYQNQPGEEAVSKEFEAVKE</sequence>
<dbReference type="InterPro" id="IPR011701">
    <property type="entry name" value="MFS"/>
</dbReference>
<feature type="transmembrane region" description="Helical" evidence="8">
    <location>
        <begin position="200"/>
        <end position="220"/>
    </location>
</feature>
<dbReference type="SUPFAM" id="SSF103473">
    <property type="entry name" value="MFS general substrate transporter"/>
    <property type="match status" value="1"/>
</dbReference>
<evidence type="ECO:0000256" key="7">
    <source>
        <dbReference type="ARBA" id="ARBA00023136"/>
    </source>
</evidence>
<dbReference type="InterPro" id="IPR036259">
    <property type="entry name" value="MFS_trans_sf"/>
</dbReference>
<gene>
    <name evidence="10" type="ORF">CEQ21_04175</name>
</gene>
<dbReference type="PRINTS" id="PR01036">
    <property type="entry name" value="TCRTETB"/>
</dbReference>
<dbReference type="AlphaFoldDB" id="A0A553ST06"/>
<comment type="caution">
    <text evidence="10">The sequence shown here is derived from an EMBL/GenBank/DDBJ whole genome shotgun (WGS) entry which is preliminary data.</text>
</comment>
<feature type="transmembrane region" description="Helical" evidence="8">
    <location>
        <begin position="357"/>
        <end position="378"/>
    </location>
</feature>
<evidence type="ECO:0000256" key="6">
    <source>
        <dbReference type="ARBA" id="ARBA00022989"/>
    </source>
</evidence>
<comment type="subcellular location">
    <subcellularLocation>
        <location evidence="1">Cell membrane</location>
        <topology evidence="1">Multi-pass membrane protein</topology>
    </subcellularLocation>
</comment>
<evidence type="ECO:0000313" key="10">
    <source>
        <dbReference type="EMBL" id="TRZ40145.1"/>
    </source>
</evidence>
<dbReference type="PANTHER" id="PTHR42718:SF9">
    <property type="entry name" value="MAJOR FACILITATOR SUPERFAMILY MULTIDRUG TRANSPORTER MFSC"/>
    <property type="match status" value="1"/>
</dbReference>
<dbReference type="PROSITE" id="PS50850">
    <property type="entry name" value="MFS"/>
    <property type="match status" value="1"/>
</dbReference>
<evidence type="ECO:0000313" key="11">
    <source>
        <dbReference type="Proteomes" id="UP000319837"/>
    </source>
</evidence>
<feature type="transmembrane region" description="Helical" evidence="8">
    <location>
        <begin position="86"/>
        <end position="108"/>
    </location>
</feature>
<feature type="transmembrane region" description="Helical" evidence="8">
    <location>
        <begin position="334"/>
        <end position="351"/>
    </location>
</feature>
<feature type="transmembrane region" description="Helical" evidence="8">
    <location>
        <begin position="232"/>
        <end position="249"/>
    </location>
</feature>
<feature type="domain" description="Major facilitator superfamily (MFS) profile" evidence="9">
    <location>
        <begin position="16"/>
        <end position="488"/>
    </location>
</feature>
<feature type="transmembrane region" description="Helical" evidence="8">
    <location>
        <begin position="12"/>
        <end position="34"/>
    </location>
</feature>
<evidence type="ECO:0000259" key="9">
    <source>
        <dbReference type="PROSITE" id="PS50850"/>
    </source>
</evidence>